<dbReference type="GO" id="GO:0003677">
    <property type="term" value="F:DNA binding"/>
    <property type="evidence" value="ECO:0007669"/>
    <property type="project" value="UniProtKB-KW"/>
</dbReference>
<organism evidence="2 3">
    <name type="scientific">Oceanirhabdus seepicola</name>
    <dbReference type="NCBI Taxonomy" id="2828781"/>
    <lineage>
        <taxon>Bacteria</taxon>
        <taxon>Bacillati</taxon>
        <taxon>Bacillota</taxon>
        <taxon>Clostridia</taxon>
        <taxon>Eubacteriales</taxon>
        <taxon>Clostridiaceae</taxon>
        <taxon>Oceanirhabdus</taxon>
    </lineage>
</organism>
<dbReference type="NCBIfam" id="TIGR01766">
    <property type="entry name" value="IS200/IS605 family accessory protein TnpB-like domain"/>
    <property type="match status" value="1"/>
</dbReference>
<keyword evidence="3" id="KW-1185">Reference proteome</keyword>
<sequence>MKITLKAILINMNDEQKSIIDNMMLVFCTAIRYSFNRLLEGTIKKGELEKIVANKYNLNIRQSKDAVENARQTIVSQKELLKDNISSYNSKIKAIKKILNGKKKISAKKRNALLRKLDKRQRKLAYFQSLEDNNTISPVTFGSKEMFIKRCKGLISNEEWKECRNNRFYSRGDKTKKGNPNLRVIVNNDMSFLEISTLQKTKSNRALKIQVPIYLPQKLSKKTGKVNGNNYREMFLNHLQSGEAYQVELIKKNGKCYAHITFELPKSEVIYTGHNRMIGIDTNPDGFALTMIDDKGNYKWHTYLKQGELQYARSNRRKNLCGELAKQVILIAKTYGCGIAIEDLKFKNDKDVNAKFARIKHQFIYSKLLTMLESACIKEGVEIVKVKPQFTSKIGLYKYCHQYGMVVHNGAGMVIARRSYGFKEKVSKILKDVLVKDLDKFSKKNEWAKWAEINKNIKRKVGDKPDLWIVNRKKLLGIASYN</sequence>
<protein>
    <submittedName>
        <fullName evidence="2">IS200/IS605 family accessory protein TnpB-related protein</fullName>
    </submittedName>
</protein>
<dbReference type="AlphaFoldDB" id="A0A9J6P918"/>
<evidence type="ECO:0000313" key="2">
    <source>
        <dbReference type="EMBL" id="MCM1991997.1"/>
    </source>
</evidence>
<comment type="caution">
    <text evidence="2">The sequence shown here is derived from an EMBL/GenBank/DDBJ whole genome shotgun (WGS) entry which is preliminary data.</text>
</comment>
<dbReference type="RefSeq" id="WP_250861128.1">
    <property type="nucleotide sequence ID" value="NZ_JAGSOJ010000004.1"/>
</dbReference>
<keyword evidence="1" id="KW-0238">DNA-binding</keyword>
<dbReference type="EMBL" id="JAGSOJ010000004">
    <property type="protein sequence ID" value="MCM1991997.1"/>
    <property type="molecule type" value="Genomic_DNA"/>
</dbReference>
<evidence type="ECO:0000313" key="3">
    <source>
        <dbReference type="Proteomes" id="UP001056429"/>
    </source>
</evidence>
<dbReference type="InterPro" id="IPR010095">
    <property type="entry name" value="Cas12f1-like_TNB"/>
</dbReference>
<evidence type="ECO:0000256" key="1">
    <source>
        <dbReference type="ARBA" id="ARBA00023125"/>
    </source>
</evidence>
<proteinExistence type="predicted"/>
<reference evidence="2" key="2">
    <citation type="submission" date="2021-04" db="EMBL/GenBank/DDBJ databases">
        <authorList>
            <person name="Dong X."/>
        </authorList>
    </citation>
    <scope>NUCLEOTIDE SEQUENCE</scope>
    <source>
        <strain evidence="2">ZWT</strain>
    </source>
</reference>
<dbReference type="Proteomes" id="UP001056429">
    <property type="component" value="Unassembled WGS sequence"/>
</dbReference>
<gene>
    <name evidence="2" type="ORF">KDK92_19825</name>
</gene>
<reference evidence="2" key="1">
    <citation type="journal article" date="2021" name="mSystems">
        <title>Bacteria and Archaea Synergistically Convert Glycine Betaine to Biogenic Methane in the Formosa Cold Seep of the South China Sea.</title>
        <authorList>
            <person name="Li L."/>
            <person name="Zhang W."/>
            <person name="Zhang S."/>
            <person name="Song L."/>
            <person name="Sun Q."/>
            <person name="Zhang H."/>
            <person name="Xiang H."/>
            <person name="Dong X."/>
        </authorList>
    </citation>
    <scope>NUCLEOTIDE SEQUENCE</scope>
    <source>
        <strain evidence="2">ZWT</strain>
    </source>
</reference>
<name>A0A9J6P918_9CLOT</name>
<accession>A0A9J6P918</accession>